<proteinExistence type="predicted"/>
<dbReference type="Proteomes" id="UP000184394">
    <property type="component" value="Unassembled WGS sequence"/>
</dbReference>
<reference evidence="2 3" key="1">
    <citation type="submission" date="2016-11" db="EMBL/GenBank/DDBJ databases">
        <authorList>
            <person name="Jaros S."/>
            <person name="Januszkiewicz K."/>
            <person name="Wedrychowicz H."/>
        </authorList>
    </citation>
    <scope>NUCLEOTIDE SEQUENCE [LARGE SCALE GENOMIC DNA]</scope>
    <source>
        <strain evidence="2 3">Y1</strain>
    </source>
</reference>
<dbReference type="OrthoDB" id="1033810at2"/>
<evidence type="ECO:0000259" key="1">
    <source>
        <dbReference type="PROSITE" id="PS50052"/>
    </source>
</evidence>
<accession>A0A1M7LW25</accession>
<dbReference type="SUPFAM" id="SSF52540">
    <property type="entry name" value="P-loop containing nucleoside triphosphate hydrolases"/>
    <property type="match status" value="1"/>
</dbReference>
<dbReference type="InterPro" id="IPR008144">
    <property type="entry name" value="Guanylate_kin-like_dom"/>
</dbReference>
<gene>
    <name evidence="2" type="ORF">SAMN04487860_11635</name>
</gene>
<dbReference type="GO" id="GO:0016301">
    <property type="term" value="F:kinase activity"/>
    <property type="evidence" value="ECO:0007669"/>
    <property type="project" value="UniProtKB-KW"/>
</dbReference>
<evidence type="ECO:0000313" key="2">
    <source>
        <dbReference type="EMBL" id="SHM82446.1"/>
    </source>
</evidence>
<dbReference type="RefSeq" id="WP_072952111.1">
    <property type="nucleotide sequence ID" value="NZ_FRCT01000016.1"/>
</dbReference>
<organism evidence="2 3">
    <name type="scientific">Ruminococcus flavefaciens</name>
    <dbReference type="NCBI Taxonomy" id="1265"/>
    <lineage>
        <taxon>Bacteria</taxon>
        <taxon>Bacillati</taxon>
        <taxon>Bacillota</taxon>
        <taxon>Clostridia</taxon>
        <taxon>Eubacteriales</taxon>
        <taxon>Oscillospiraceae</taxon>
        <taxon>Ruminococcus</taxon>
    </lineage>
</organism>
<feature type="domain" description="Guanylate kinase-like" evidence="1">
    <location>
        <begin position="2"/>
        <end position="190"/>
    </location>
</feature>
<dbReference type="SMART" id="SM00072">
    <property type="entry name" value="GuKc"/>
    <property type="match status" value="1"/>
</dbReference>
<dbReference type="PROSITE" id="PS00856">
    <property type="entry name" value="GUANYLATE_KINASE_1"/>
    <property type="match status" value="1"/>
</dbReference>
<protein>
    <submittedName>
        <fullName evidence="2">Guanylate kinase</fullName>
    </submittedName>
</protein>
<dbReference type="InterPro" id="IPR020590">
    <property type="entry name" value="Guanylate_kinase_CS"/>
</dbReference>
<evidence type="ECO:0000313" key="3">
    <source>
        <dbReference type="Proteomes" id="UP000184394"/>
    </source>
</evidence>
<dbReference type="AlphaFoldDB" id="A0A1M7LW25"/>
<keyword evidence="2" id="KW-0418">Kinase</keyword>
<keyword evidence="2" id="KW-0808">Transferase</keyword>
<dbReference type="InterPro" id="IPR008145">
    <property type="entry name" value="GK/Ca_channel_bsu"/>
</dbReference>
<sequence length="196" mass="22884">MNHIFYIMGKSSSGKDTFFRRIVSELGLTPIVLYTTRPIRDNEKDGREYHFVDRDTFDDMMKKGMVIEERTYDTVYGEWTYFTAADSISLDNGSCIGIGTLESYLKIKEHFCGDIVIPLYIEVRDDVRLIRAIERERTQSVPKYTELCRRFIADSEDFSEEKLAQAGITVRFDNSGEEEKCFSEIKRYISEKDILK</sequence>
<dbReference type="Gene3D" id="3.40.50.300">
    <property type="entry name" value="P-loop containing nucleotide triphosphate hydrolases"/>
    <property type="match status" value="1"/>
</dbReference>
<dbReference type="EMBL" id="FRCT01000016">
    <property type="protein sequence ID" value="SHM82446.1"/>
    <property type="molecule type" value="Genomic_DNA"/>
</dbReference>
<dbReference type="InterPro" id="IPR027417">
    <property type="entry name" value="P-loop_NTPase"/>
</dbReference>
<dbReference type="Pfam" id="PF00625">
    <property type="entry name" value="Guanylate_kin"/>
    <property type="match status" value="1"/>
</dbReference>
<dbReference type="PROSITE" id="PS50052">
    <property type="entry name" value="GUANYLATE_KINASE_2"/>
    <property type="match status" value="1"/>
</dbReference>
<name>A0A1M7LW25_RUMFL</name>